<dbReference type="EMBL" id="CP000816">
    <property type="protein sequence ID" value="ABU81412.1"/>
    <property type="molecule type" value="Genomic_DNA"/>
</dbReference>
<feature type="transmembrane region" description="Helical" evidence="1">
    <location>
        <begin position="12"/>
        <end position="30"/>
    </location>
</feature>
<keyword evidence="1" id="KW-0812">Transmembrane</keyword>
<sequence length="288" mass="31081">MRKGVINVVEVLVLIVIFLAAAAFLASFYMTSVTQQSEKIKEESQKNVFLINPPAKVIGTVVVENYTNSESEANGQKDAVPFACLEEVGSGKSWWLSSVYLIKGYGGNVFKSVSLYDVVKTVSEVSNLGDGSKQNFTEVAFGNLNKLVALCYLNDTLNAVYKFDVSCDEEVLKKTVNDAVGWCKSKANAQTTWMVKFLNPFQYLPSGGVGVAVGPIIPGEVVQQGGTFSFKVKLAESYDPNPLLPYSLKQEGSLTFDDIVSWIQKGNGAVSAVGVIEAVCESCTFSVG</sequence>
<dbReference type="GeneID" id="5562071"/>
<dbReference type="KEGG" id="iho:Igni_0228"/>
<accession>A8A910</accession>
<dbReference type="AlphaFoldDB" id="A8A910"/>
<evidence type="ECO:0000256" key="1">
    <source>
        <dbReference type="SAM" id="Phobius"/>
    </source>
</evidence>
<evidence type="ECO:0000313" key="3">
    <source>
        <dbReference type="Proteomes" id="UP000000262"/>
    </source>
</evidence>
<keyword evidence="1" id="KW-0472">Membrane</keyword>
<dbReference type="Proteomes" id="UP000000262">
    <property type="component" value="Chromosome"/>
</dbReference>
<name>A8A910_IGNH4</name>
<keyword evidence="3" id="KW-1185">Reference proteome</keyword>
<evidence type="ECO:0000313" key="2">
    <source>
        <dbReference type="EMBL" id="ABU81412.1"/>
    </source>
</evidence>
<gene>
    <name evidence="2" type="ordered locus">Igni_0228</name>
</gene>
<dbReference type="STRING" id="453591.Igni_0228"/>
<keyword evidence="1" id="KW-1133">Transmembrane helix</keyword>
<dbReference type="RefSeq" id="WP_011998264.1">
    <property type="nucleotide sequence ID" value="NC_009776.1"/>
</dbReference>
<protein>
    <submittedName>
        <fullName evidence="2">Uncharacterized protein</fullName>
    </submittedName>
</protein>
<proteinExistence type="predicted"/>
<reference evidence="2 3" key="1">
    <citation type="journal article" date="2008" name="Genome Biol.">
        <title>A genomic analysis of the archaeal system Ignicoccus hospitalis-Nanoarchaeum equitans.</title>
        <authorList>
            <person name="Podar M."/>
            <person name="Anderson I."/>
            <person name="Makarova K.S."/>
            <person name="Elkins J.G."/>
            <person name="Ivanova N."/>
            <person name="Wall M.A."/>
            <person name="Lykidis A."/>
            <person name="Mavromatis K."/>
            <person name="Sun H."/>
            <person name="Hudson M.E."/>
            <person name="Chen W."/>
            <person name="Deciu C."/>
            <person name="Hutchison D."/>
            <person name="Eads J.R."/>
            <person name="Anderson A."/>
            <person name="Fernandes F."/>
            <person name="Szeto E."/>
            <person name="Lapidus A."/>
            <person name="Kyrpides N.C."/>
            <person name="Saier M.H.Jr."/>
            <person name="Richardson P.M."/>
            <person name="Rachel R."/>
            <person name="Huber H."/>
            <person name="Eisen J.A."/>
            <person name="Koonin E.V."/>
            <person name="Keller M."/>
            <person name="Stetter K.O."/>
        </authorList>
    </citation>
    <scope>NUCLEOTIDE SEQUENCE [LARGE SCALE GENOMIC DNA]</scope>
    <source>
        <strain evidence="3">KIN4/I / DSM 18386 / JCM 14125</strain>
    </source>
</reference>
<organism evidence="2 3">
    <name type="scientific">Ignicoccus hospitalis (strain KIN4/I / DSM 18386 / JCM 14125)</name>
    <dbReference type="NCBI Taxonomy" id="453591"/>
    <lineage>
        <taxon>Archaea</taxon>
        <taxon>Thermoproteota</taxon>
        <taxon>Thermoprotei</taxon>
        <taxon>Desulfurococcales</taxon>
        <taxon>Desulfurococcaceae</taxon>
        <taxon>Ignicoccus</taxon>
    </lineage>
</organism>
<dbReference type="HOGENOM" id="CLU_965083_0_0_2"/>